<gene>
    <name evidence="1" type="ORF">A2215_04150</name>
</gene>
<evidence type="ECO:0000313" key="1">
    <source>
        <dbReference type="EMBL" id="OGD64215.1"/>
    </source>
</evidence>
<reference evidence="1 2" key="1">
    <citation type="journal article" date="2016" name="Nat. Commun.">
        <title>Thousands of microbial genomes shed light on interconnected biogeochemical processes in an aquifer system.</title>
        <authorList>
            <person name="Anantharaman K."/>
            <person name="Brown C.T."/>
            <person name="Hug L.A."/>
            <person name="Sharon I."/>
            <person name="Castelle C.J."/>
            <person name="Probst A.J."/>
            <person name="Thomas B.C."/>
            <person name="Singh A."/>
            <person name="Wilkins M.J."/>
            <person name="Karaoz U."/>
            <person name="Brodie E.L."/>
            <person name="Williams K.H."/>
            <person name="Hubbard S.S."/>
            <person name="Banfield J.F."/>
        </authorList>
    </citation>
    <scope>NUCLEOTIDE SEQUENCE [LARGE SCALE GENOMIC DNA]</scope>
</reference>
<accession>A0A1F5EA18</accession>
<protein>
    <submittedName>
        <fullName evidence="1">Uncharacterized protein</fullName>
    </submittedName>
</protein>
<organism evidence="1 2">
    <name type="scientific">Candidatus Berkelbacteria bacterium RIFOXYA2_FULL_43_10</name>
    <dbReference type="NCBI Taxonomy" id="1797472"/>
    <lineage>
        <taxon>Bacteria</taxon>
        <taxon>Candidatus Berkelbacteria</taxon>
    </lineage>
</organism>
<comment type="caution">
    <text evidence="1">The sequence shown here is derived from an EMBL/GenBank/DDBJ whole genome shotgun (WGS) entry which is preliminary data.</text>
</comment>
<proteinExistence type="predicted"/>
<dbReference type="AlphaFoldDB" id="A0A1F5EA18"/>
<dbReference type="Proteomes" id="UP000178583">
    <property type="component" value="Unassembled WGS sequence"/>
</dbReference>
<evidence type="ECO:0000313" key="2">
    <source>
        <dbReference type="Proteomes" id="UP000178583"/>
    </source>
</evidence>
<sequence length="133" mass="14578">MHEILRLLAEAKVEFVCGEKRIDESDTLYAKFMLEDQLDRFLALLDEVGMLLLTGPAGKGFILTGKPQDRDDPAFPLSAWVADGTLHARLYDFQVVISTGSPSTDGAIEIFDPSPDPHGRLDLVVRSVPAPVV</sequence>
<name>A0A1F5EA18_9BACT</name>
<dbReference type="EMBL" id="MEZY01000021">
    <property type="protein sequence ID" value="OGD64215.1"/>
    <property type="molecule type" value="Genomic_DNA"/>
</dbReference>